<feature type="transmembrane region" description="Helical" evidence="1">
    <location>
        <begin position="65"/>
        <end position="86"/>
    </location>
</feature>
<dbReference type="OMA" id="MVRCQGT"/>
<evidence type="ECO:0008006" key="4">
    <source>
        <dbReference type="Google" id="ProtNLM"/>
    </source>
</evidence>
<sequence>SIEKGASLFGLLTPVVLSTFPFIYQVHTGSIHKTTELFGTPAMVSAFINSIIWLMYGIVISKSDMSPTLLLLHAFTCMSTFTYLMFVYADRKATVKGYMLASSFILSLSVIFTVLYWDLIPSWIMEELFGCLGLGSLVYCHCIQISNILDGITERSQKIATAINLLPSCLVNLETMMITAQRHPNHGFILMSSTLGFAANVLEIFLAIIVSILGNLFSSTGNRSVDLEAAVQNVGRANVSAGLPTNDLAVVFGSENSIAGSTQAQHQRYIVLSVWTLVSVDVVSGLVAYHSFLCTVVLVQAIPRVPLQIERDAYLPMLLQISGLA</sequence>
<accession>K3YC84</accession>
<evidence type="ECO:0000313" key="3">
    <source>
        <dbReference type="Proteomes" id="UP000004995"/>
    </source>
</evidence>
<dbReference type="EnsemblPlants" id="KQK97837">
    <property type="protein sequence ID" value="KQK97837"/>
    <property type="gene ID" value="SETIT_011828mg"/>
</dbReference>
<keyword evidence="1" id="KW-1133">Transmembrane helix</keyword>
<reference evidence="3" key="1">
    <citation type="journal article" date="2012" name="Nat. Biotechnol.">
        <title>Reference genome sequence of the model plant Setaria.</title>
        <authorList>
            <person name="Bennetzen J.L."/>
            <person name="Schmutz J."/>
            <person name="Wang H."/>
            <person name="Percifield R."/>
            <person name="Hawkins J."/>
            <person name="Pontaroli A.C."/>
            <person name="Estep M."/>
            <person name="Feng L."/>
            <person name="Vaughn J.N."/>
            <person name="Grimwood J."/>
            <person name="Jenkins J."/>
            <person name="Barry K."/>
            <person name="Lindquist E."/>
            <person name="Hellsten U."/>
            <person name="Deshpande S."/>
            <person name="Wang X."/>
            <person name="Wu X."/>
            <person name="Mitros T."/>
            <person name="Triplett J."/>
            <person name="Yang X."/>
            <person name="Ye C.Y."/>
            <person name="Mauro-Herrera M."/>
            <person name="Wang L."/>
            <person name="Li P."/>
            <person name="Sharma M."/>
            <person name="Sharma R."/>
            <person name="Ronald P.C."/>
            <person name="Panaud O."/>
            <person name="Kellogg E.A."/>
            <person name="Brutnell T.P."/>
            <person name="Doust A.N."/>
            <person name="Tuskan G.A."/>
            <person name="Rokhsar D."/>
            <person name="Devos K.M."/>
        </authorList>
    </citation>
    <scope>NUCLEOTIDE SEQUENCE [LARGE SCALE GENOMIC DNA]</scope>
    <source>
        <strain evidence="3">cv. Yugu1</strain>
    </source>
</reference>
<dbReference type="Gene3D" id="1.20.1280.290">
    <property type="match status" value="1"/>
</dbReference>
<dbReference type="HOGENOM" id="CLU_045612_1_0_1"/>
<protein>
    <recommendedName>
        <fullName evidence="4">Bidirectional sugar transporter SWEET</fullName>
    </recommendedName>
</protein>
<dbReference type="EMBL" id="AGNK02004404">
    <property type="status" value="NOT_ANNOTATED_CDS"/>
    <property type="molecule type" value="Genomic_DNA"/>
</dbReference>
<name>K3YC84_SETIT</name>
<keyword evidence="3" id="KW-1185">Reference proteome</keyword>
<proteinExistence type="predicted"/>
<reference evidence="2" key="2">
    <citation type="submission" date="2018-08" db="UniProtKB">
        <authorList>
            <consortium name="EnsemblPlants"/>
        </authorList>
    </citation>
    <scope>IDENTIFICATION</scope>
    <source>
        <strain evidence="2">Yugu1</strain>
    </source>
</reference>
<evidence type="ECO:0000313" key="2">
    <source>
        <dbReference type="EnsemblPlants" id="KQK97837"/>
    </source>
</evidence>
<dbReference type="AlphaFoldDB" id="K3YC84"/>
<dbReference type="Proteomes" id="UP000004995">
    <property type="component" value="Unassembled WGS sequence"/>
</dbReference>
<evidence type="ECO:0000256" key="1">
    <source>
        <dbReference type="SAM" id="Phobius"/>
    </source>
</evidence>
<feature type="transmembrane region" description="Helical" evidence="1">
    <location>
        <begin position="6"/>
        <end position="26"/>
    </location>
</feature>
<dbReference type="eggNOG" id="ENOG502R6S7">
    <property type="taxonomic scope" value="Eukaryota"/>
</dbReference>
<dbReference type="FunCoup" id="K3YC84">
    <property type="interactions" value="304"/>
</dbReference>
<keyword evidence="1" id="KW-0812">Transmembrane</keyword>
<keyword evidence="1" id="KW-0472">Membrane</keyword>
<feature type="transmembrane region" description="Helical" evidence="1">
    <location>
        <begin position="38"/>
        <end position="59"/>
    </location>
</feature>
<dbReference type="Gramene" id="KQK97837">
    <property type="protein sequence ID" value="KQK97837"/>
    <property type="gene ID" value="SETIT_011828mg"/>
</dbReference>
<feature type="transmembrane region" description="Helical" evidence="1">
    <location>
        <begin position="197"/>
        <end position="217"/>
    </location>
</feature>
<dbReference type="InParanoid" id="K3YC84"/>
<feature type="transmembrane region" description="Helical" evidence="1">
    <location>
        <begin position="98"/>
        <end position="117"/>
    </location>
</feature>
<organism evidence="2 3">
    <name type="scientific">Setaria italica</name>
    <name type="common">Foxtail millet</name>
    <name type="synonym">Panicum italicum</name>
    <dbReference type="NCBI Taxonomy" id="4555"/>
    <lineage>
        <taxon>Eukaryota</taxon>
        <taxon>Viridiplantae</taxon>
        <taxon>Streptophyta</taxon>
        <taxon>Embryophyta</taxon>
        <taxon>Tracheophyta</taxon>
        <taxon>Spermatophyta</taxon>
        <taxon>Magnoliopsida</taxon>
        <taxon>Liliopsida</taxon>
        <taxon>Poales</taxon>
        <taxon>Poaceae</taxon>
        <taxon>PACMAD clade</taxon>
        <taxon>Panicoideae</taxon>
        <taxon>Panicodae</taxon>
        <taxon>Paniceae</taxon>
        <taxon>Cenchrinae</taxon>
        <taxon>Setaria</taxon>
    </lineage>
</organism>